<proteinExistence type="predicted"/>
<keyword evidence="2" id="KW-1185">Reference proteome</keyword>
<dbReference type="PANTHER" id="PTHR36439:SF1">
    <property type="entry name" value="DUF1697 DOMAIN-CONTAINING PROTEIN"/>
    <property type="match status" value="1"/>
</dbReference>
<dbReference type="RefSeq" id="WP_244712934.1">
    <property type="nucleotide sequence ID" value="NZ_CP095073.1"/>
</dbReference>
<name>A0ABY4EP93_9BACI</name>
<dbReference type="EMBL" id="CP095073">
    <property type="protein sequence ID" value="UOQ45973.1"/>
    <property type="molecule type" value="Genomic_DNA"/>
</dbReference>
<evidence type="ECO:0000313" key="1">
    <source>
        <dbReference type="EMBL" id="UOQ45973.1"/>
    </source>
</evidence>
<dbReference type="SUPFAM" id="SSF160379">
    <property type="entry name" value="SP0830-like"/>
    <property type="match status" value="1"/>
</dbReference>
<gene>
    <name evidence="1" type="ORF">MUN89_08645</name>
</gene>
<dbReference type="InterPro" id="IPR012545">
    <property type="entry name" value="DUF1697"/>
</dbReference>
<reference evidence="1 2" key="1">
    <citation type="submission" date="2022-04" db="EMBL/GenBank/DDBJ databases">
        <title>Halobacillus sp. isolated from saltern.</title>
        <authorList>
            <person name="Won M."/>
            <person name="Lee C.-M."/>
            <person name="Woen H.-Y."/>
            <person name="Kwon S.-W."/>
        </authorList>
    </citation>
    <scope>NUCLEOTIDE SEQUENCE [LARGE SCALE GENOMIC DNA]</scope>
    <source>
        <strain evidence="1 2">SSBR10-3</strain>
    </source>
</reference>
<dbReference type="Pfam" id="PF08002">
    <property type="entry name" value="DUF1697"/>
    <property type="match status" value="1"/>
</dbReference>
<evidence type="ECO:0000313" key="2">
    <source>
        <dbReference type="Proteomes" id="UP000831787"/>
    </source>
</evidence>
<dbReference type="PANTHER" id="PTHR36439">
    <property type="entry name" value="BLL4334 PROTEIN"/>
    <property type="match status" value="1"/>
</dbReference>
<protein>
    <submittedName>
        <fullName evidence="1">DUF1697 domain-containing protein</fullName>
    </submittedName>
</protein>
<dbReference type="Gene3D" id="3.30.70.1280">
    <property type="entry name" value="SP0830-like domains"/>
    <property type="match status" value="1"/>
</dbReference>
<organism evidence="1 2">
    <name type="scientific">Halobacillus salinarum</name>
    <dbReference type="NCBI Taxonomy" id="2932257"/>
    <lineage>
        <taxon>Bacteria</taxon>
        <taxon>Bacillati</taxon>
        <taxon>Bacillota</taxon>
        <taxon>Bacilli</taxon>
        <taxon>Bacillales</taxon>
        <taxon>Bacillaceae</taxon>
        <taxon>Halobacillus</taxon>
    </lineage>
</organism>
<accession>A0ABY4EP93</accession>
<dbReference type="Proteomes" id="UP000831787">
    <property type="component" value="Chromosome"/>
</dbReference>
<sequence>MQYIAFLRGINVGGKNKIKMAELRKLMEEKSLTKVRTYIQSGNILFESDRKENELINHLEVSIHERFGFFVPVIIRTAAELQSILVRCPFSEEEIAAAASSAAGECLYLALLQEIPSPEASQSLLSLNSEGETCQLEERQVYLLVHDTIRKSKVADYLNKQFSPVTIRNWKTIRKLVSMAES</sequence>
<dbReference type="PIRSF" id="PIRSF008502">
    <property type="entry name" value="UCP008502"/>
    <property type="match status" value="1"/>
</dbReference>